<sequence>MHIHKAARSLNKIIFIFNFATTKQKQNQMKAKYLLLVLGIFCCMSIKAIEEDIPLYRTSDSKGNWDKDKRSITLIPTATIDGNTIRIYSDVTISGLQTSIKDSMGNIVYSYNDMTSSRCHTFEVYSLYEGEYTLELKIGEDSFYGSFIFD</sequence>
<name>A0A4S2B1B0_9BACE</name>
<dbReference type="Gene3D" id="2.60.40.3080">
    <property type="match status" value="1"/>
</dbReference>
<dbReference type="InterPro" id="IPR021638">
    <property type="entry name" value="DUF3244"/>
</dbReference>
<dbReference type="Pfam" id="PF11589">
    <property type="entry name" value="DUF3244"/>
    <property type="match status" value="1"/>
</dbReference>
<comment type="caution">
    <text evidence="1">The sequence shown here is derived from an EMBL/GenBank/DDBJ whole genome shotgun (WGS) entry which is preliminary data.</text>
</comment>
<protein>
    <submittedName>
        <fullName evidence="1">DUF3244 domain-containing protein</fullName>
    </submittedName>
</protein>
<organism evidence="1 2">
    <name type="scientific">Bacteroides muris</name>
    <name type="common">ex Afrizal et al. 2022</name>
    <dbReference type="NCBI Taxonomy" id="2516960"/>
    <lineage>
        <taxon>Bacteria</taxon>
        <taxon>Pseudomonadati</taxon>
        <taxon>Bacteroidota</taxon>
        <taxon>Bacteroidia</taxon>
        <taxon>Bacteroidales</taxon>
        <taxon>Bacteroidaceae</taxon>
        <taxon>Bacteroides</taxon>
    </lineage>
</organism>
<dbReference type="Proteomes" id="UP000310532">
    <property type="component" value="Unassembled WGS sequence"/>
</dbReference>
<evidence type="ECO:0000313" key="1">
    <source>
        <dbReference type="EMBL" id="TGY07769.1"/>
    </source>
</evidence>
<accession>A0A4S2B1B0</accession>
<dbReference type="EMBL" id="SRYZ01000008">
    <property type="protein sequence ID" value="TGY07769.1"/>
    <property type="molecule type" value="Genomic_DNA"/>
</dbReference>
<evidence type="ECO:0000313" key="2">
    <source>
        <dbReference type="Proteomes" id="UP000310532"/>
    </source>
</evidence>
<gene>
    <name evidence="1" type="ORF">E5355_05740</name>
</gene>
<reference evidence="1 2" key="1">
    <citation type="submission" date="2019-04" db="EMBL/GenBank/DDBJ databases">
        <title>Microbes associate with the intestines of laboratory mice.</title>
        <authorList>
            <person name="Navarre W."/>
            <person name="Wong E."/>
            <person name="Huang K."/>
            <person name="Tropini C."/>
            <person name="Ng K."/>
            <person name="Yu B."/>
        </authorList>
    </citation>
    <scope>NUCLEOTIDE SEQUENCE [LARGE SCALE GENOMIC DNA]</scope>
    <source>
        <strain evidence="1 2">NM69_E16B</strain>
    </source>
</reference>
<dbReference type="AlphaFoldDB" id="A0A4S2B1B0"/>
<proteinExistence type="predicted"/>
<keyword evidence="2" id="KW-1185">Reference proteome</keyword>